<protein>
    <submittedName>
        <fullName evidence="1">Uncharacterized protein</fullName>
    </submittedName>
</protein>
<dbReference type="AlphaFoldDB" id="A0A024UYS3"/>
<organism evidence="1 2">
    <name type="scientific">Plasmodium falciparum Vietnam Oak-Knoll</name>
    <name type="common">FVO</name>
    <dbReference type="NCBI Taxonomy" id="1036723"/>
    <lineage>
        <taxon>Eukaryota</taxon>
        <taxon>Sar</taxon>
        <taxon>Alveolata</taxon>
        <taxon>Apicomplexa</taxon>
        <taxon>Aconoidasida</taxon>
        <taxon>Haemosporida</taxon>
        <taxon>Plasmodiidae</taxon>
        <taxon>Plasmodium</taxon>
        <taxon>Plasmodium (Laverania)</taxon>
    </lineage>
</organism>
<proteinExistence type="predicted"/>
<name>A0A024UYS3_PLAFA</name>
<reference evidence="1 2" key="1">
    <citation type="submission" date="2013-02" db="EMBL/GenBank/DDBJ databases">
        <title>The Genome Annotation of Plasmodium falciparum Vietnam Oak-Knoll (FVO).</title>
        <authorList>
            <consortium name="The Broad Institute Genome Sequencing Platform"/>
            <consortium name="The Broad Institute Genome Sequencing Center for Infectious Disease"/>
            <person name="Neafsey D."/>
            <person name="Hoffman S."/>
            <person name="Volkman S."/>
            <person name="Rosenthal P."/>
            <person name="Walker B."/>
            <person name="Young S.K."/>
            <person name="Zeng Q."/>
            <person name="Gargeya S."/>
            <person name="Fitzgerald M."/>
            <person name="Haas B."/>
            <person name="Abouelleil A."/>
            <person name="Allen A.W."/>
            <person name="Alvarado L."/>
            <person name="Arachchi H.M."/>
            <person name="Berlin A.M."/>
            <person name="Chapman S.B."/>
            <person name="Gainer-Dewar J."/>
            <person name="Goldberg J."/>
            <person name="Griggs A."/>
            <person name="Gujja S."/>
            <person name="Hansen M."/>
            <person name="Howarth C."/>
            <person name="Imamovic A."/>
            <person name="Ireland A."/>
            <person name="Larimer J."/>
            <person name="McCowan C."/>
            <person name="Murphy C."/>
            <person name="Pearson M."/>
            <person name="Poon T.W."/>
            <person name="Priest M."/>
            <person name="Roberts A."/>
            <person name="Saif S."/>
            <person name="Shea T."/>
            <person name="Sisk P."/>
            <person name="Sykes S."/>
            <person name="Wortman J."/>
            <person name="Nusbaum C."/>
            <person name="Birren B."/>
        </authorList>
    </citation>
    <scope>NUCLEOTIDE SEQUENCE [LARGE SCALE GENOMIC DNA]</scope>
    <source>
        <strain evidence="2">Vietnam Oak-Knoll (FVO)</strain>
    </source>
</reference>
<sequence>MTLKIETVEKLLINYSNIYIYTHFYKFTLLGINIYTSYTNSTNLNNVFNNKTIINKYNTPNVLYYFKKN</sequence>
<reference evidence="1 2" key="2">
    <citation type="submission" date="2013-02" db="EMBL/GenBank/DDBJ databases">
        <title>The Genome Sequence of Plasmodium falciparum Vietnam Oak-Knoll (FVO).</title>
        <authorList>
            <consortium name="The Broad Institute Genome Sequencing Platform"/>
            <consortium name="The Broad Institute Genome Sequencing Center for Infectious Disease"/>
            <person name="Neafsey D."/>
            <person name="Cheeseman I."/>
            <person name="Volkman S."/>
            <person name="Adams J."/>
            <person name="Walker B."/>
            <person name="Young S.K."/>
            <person name="Zeng Q."/>
            <person name="Gargeya S."/>
            <person name="Fitzgerald M."/>
            <person name="Haas B."/>
            <person name="Abouelleil A."/>
            <person name="Alvarado L."/>
            <person name="Arachchi H.M."/>
            <person name="Berlin A.M."/>
            <person name="Chapman S.B."/>
            <person name="Dewar J."/>
            <person name="Goldberg J."/>
            <person name="Griggs A."/>
            <person name="Gujja S."/>
            <person name="Hansen M."/>
            <person name="Howarth C."/>
            <person name="Imamovic A."/>
            <person name="Larimer J."/>
            <person name="McCowan C."/>
            <person name="Murphy C."/>
            <person name="Neiman D."/>
            <person name="Pearson M."/>
            <person name="Priest M."/>
            <person name="Roberts A."/>
            <person name="Saif S."/>
            <person name="Shea T."/>
            <person name="Sisk P."/>
            <person name="Sykes S."/>
            <person name="Wortman J."/>
            <person name="Nusbaum C."/>
            <person name="Birren B."/>
        </authorList>
    </citation>
    <scope>NUCLEOTIDE SEQUENCE [LARGE SCALE GENOMIC DNA]</scope>
    <source>
        <strain evidence="2">Vietnam Oak-Knoll (FVO)</strain>
    </source>
</reference>
<dbReference type="EMBL" id="KI925184">
    <property type="protein sequence ID" value="ETW15394.1"/>
    <property type="molecule type" value="Genomic_DNA"/>
</dbReference>
<accession>A0A024UYS3</accession>
<evidence type="ECO:0000313" key="1">
    <source>
        <dbReference type="EMBL" id="ETW15394.1"/>
    </source>
</evidence>
<dbReference type="Proteomes" id="UP000030690">
    <property type="component" value="Unassembled WGS sequence"/>
</dbReference>
<evidence type="ECO:0000313" key="2">
    <source>
        <dbReference type="Proteomes" id="UP000030690"/>
    </source>
</evidence>
<gene>
    <name evidence="1" type="ORF">PFFVO_05688</name>
</gene>